<keyword evidence="1" id="KW-0812">Transmembrane</keyword>
<gene>
    <name evidence="2" type="ORF">FYC51_14780</name>
</gene>
<feature type="transmembrane region" description="Helical" evidence="1">
    <location>
        <begin position="134"/>
        <end position="160"/>
    </location>
</feature>
<dbReference type="GO" id="GO:0005886">
    <property type="term" value="C:plasma membrane"/>
    <property type="evidence" value="ECO:0007669"/>
    <property type="project" value="UniProtKB-SubCell"/>
</dbReference>
<sequence length="286" mass="28395">MSAALQPKEHHPMSAPAPTTAQRVTFARLVGAEWLKARSVRSTPWTIGATVGVTVLFAAGILQLVLLAPAADVPDPAAVVTDNYGAVPTLGVLGLSFIFSYALVAVLGVLLVSPERSSGLLAATLAAAPRRTPVFVAKLLASAALGVAVAVVVGLASALLAQPALAGLGLASSPFAPDGLQVMTGGAVFLGLVAAMSTAIASLFRGTAAAMGAVLGLLLLAPALLPIIPGIGAHLAGVLPSGAGMMLFQSAAQVGWQPIVTGGLVLLGWTAGAAVLGGVLFKRRDV</sequence>
<comment type="caution">
    <text evidence="2">The sequence shown here is derived from an EMBL/GenBank/DDBJ whole genome shotgun (WGS) entry which is preliminary data.</text>
</comment>
<evidence type="ECO:0000313" key="2">
    <source>
        <dbReference type="EMBL" id="TYL50465.1"/>
    </source>
</evidence>
<dbReference type="EMBL" id="VSSB01000002">
    <property type="protein sequence ID" value="TYL50465.1"/>
    <property type="molecule type" value="Genomic_DNA"/>
</dbReference>
<feature type="transmembrane region" description="Helical" evidence="1">
    <location>
        <begin position="180"/>
        <end position="204"/>
    </location>
</feature>
<protein>
    <submittedName>
        <fullName evidence="2">ABC transporter permease subunit</fullName>
    </submittedName>
</protein>
<name>A0A5S4V8M0_9MICO</name>
<evidence type="ECO:0000256" key="1">
    <source>
        <dbReference type="SAM" id="Phobius"/>
    </source>
</evidence>
<feature type="transmembrane region" description="Helical" evidence="1">
    <location>
        <begin position="216"/>
        <end position="239"/>
    </location>
</feature>
<keyword evidence="3" id="KW-1185">Reference proteome</keyword>
<keyword evidence="1" id="KW-1133">Transmembrane helix</keyword>
<keyword evidence="1" id="KW-0472">Membrane</keyword>
<evidence type="ECO:0000313" key="3">
    <source>
        <dbReference type="Proteomes" id="UP000325243"/>
    </source>
</evidence>
<feature type="transmembrane region" description="Helical" evidence="1">
    <location>
        <begin position="259"/>
        <end position="281"/>
    </location>
</feature>
<accession>A0A5S4V8M0</accession>
<organism evidence="2 3">
    <name type="scientific">Agromyces mariniharenae</name>
    <dbReference type="NCBI Taxonomy" id="2604423"/>
    <lineage>
        <taxon>Bacteria</taxon>
        <taxon>Bacillati</taxon>
        <taxon>Actinomycetota</taxon>
        <taxon>Actinomycetes</taxon>
        <taxon>Micrococcales</taxon>
        <taxon>Microbacteriaceae</taxon>
        <taxon>Agromyces</taxon>
    </lineage>
</organism>
<dbReference type="Proteomes" id="UP000325243">
    <property type="component" value="Unassembled WGS sequence"/>
</dbReference>
<reference evidence="2 3" key="1">
    <citation type="submission" date="2019-08" db="EMBL/GenBank/DDBJ databases">
        <authorList>
            <person name="Hu J."/>
        </authorList>
    </citation>
    <scope>NUCLEOTIDE SEQUENCE [LARGE SCALE GENOMIC DNA]</scope>
    <source>
        <strain evidence="2 3">NEAU-184</strain>
    </source>
</reference>
<dbReference type="AlphaFoldDB" id="A0A5S4V8M0"/>
<feature type="transmembrane region" description="Helical" evidence="1">
    <location>
        <begin position="45"/>
        <end position="70"/>
    </location>
</feature>
<dbReference type="GO" id="GO:0140359">
    <property type="term" value="F:ABC-type transporter activity"/>
    <property type="evidence" value="ECO:0007669"/>
    <property type="project" value="InterPro"/>
</dbReference>
<feature type="transmembrane region" description="Helical" evidence="1">
    <location>
        <begin position="90"/>
        <end position="113"/>
    </location>
</feature>
<proteinExistence type="predicted"/>